<dbReference type="InterPro" id="IPR011090">
    <property type="entry name" value="Integr_conj_element_PFL4709"/>
</dbReference>
<dbReference type="NCBIfam" id="TIGR03757">
    <property type="entry name" value="conj_TIGR03757"/>
    <property type="match status" value="1"/>
</dbReference>
<organism evidence="1 2">
    <name type="scientific">Hydrogenophaga pseudoflava</name>
    <name type="common">Pseudomonas carboxydoflava</name>
    <dbReference type="NCBI Taxonomy" id="47421"/>
    <lineage>
        <taxon>Bacteria</taxon>
        <taxon>Pseudomonadati</taxon>
        <taxon>Pseudomonadota</taxon>
        <taxon>Betaproteobacteria</taxon>
        <taxon>Burkholderiales</taxon>
        <taxon>Comamonadaceae</taxon>
        <taxon>Hydrogenophaga</taxon>
    </lineage>
</organism>
<dbReference type="AlphaFoldDB" id="A0A4V1ABK6"/>
<name>A0A4V1ABK6_HYDPS</name>
<dbReference type="Pfam" id="PF07511">
    <property type="entry name" value="DUF1525"/>
    <property type="match status" value="1"/>
</dbReference>
<sequence length="165" mass="18112">MLMHKPTTESNRQLARARRMPWLAGWILAASVHAQPASTDLYRGITKVEVFANSAMVITGGEPLRYQLAIYRLDALKNVEAAINQRLPKTEAAARAYFQANQAEIKKQITPHVLSAANGIALARHYKIDRLPAIVVDGANVIYGVPDVPQALALVQQHRAAAAKR</sequence>
<evidence type="ECO:0008006" key="3">
    <source>
        <dbReference type="Google" id="ProtNLM"/>
    </source>
</evidence>
<gene>
    <name evidence="1" type="ORF">HPF_11390</name>
</gene>
<reference evidence="1 2" key="1">
    <citation type="submission" date="2019-03" db="EMBL/GenBank/DDBJ databases">
        <authorList>
            <person name="Sebastian G."/>
            <person name="Baumann P."/>
            <person name="Ruckert C."/>
            <person name="Kalinowski J."/>
            <person name="Nebel B."/>
            <person name="Takors R."/>
            <person name="Blombach B."/>
        </authorList>
    </citation>
    <scope>NUCLEOTIDE SEQUENCE [LARGE SCALE GENOMIC DNA]</scope>
    <source>
        <strain evidence="1 2">DSM 1084</strain>
    </source>
</reference>
<keyword evidence="2" id="KW-1185">Reference proteome</keyword>
<evidence type="ECO:0000313" key="1">
    <source>
        <dbReference type="EMBL" id="QBM28293.1"/>
    </source>
</evidence>
<dbReference type="EMBL" id="CP037867">
    <property type="protein sequence ID" value="QBM28293.1"/>
    <property type="molecule type" value="Genomic_DNA"/>
</dbReference>
<dbReference type="Proteomes" id="UP000293912">
    <property type="component" value="Chromosome"/>
</dbReference>
<proteinExistence type="predicted"/>
<dbReference type="KEGG" id="hpse:HPF_11390"/>
<accession>A0A4V1ABK6</accession>
<protein>
    <recommendedName>
        <fullName evidence="3">TIGR03757 family integrating conjugative element protein</fullName>
    </recommendedName>
</protein>
<evidence type="ECO:0000313" key="2">
    <source>
        <dbReference type="Proteomes" id="UP000293912"/>
    </source>
</evidence>